<dbReference type="FunFam" id="3.40.50.200:FF:000015">
    <property type="entry name" value="Tripeptidyl peptidase A"/>
    <property type="match status" value="1"/>
</dbReference>
<keyword evidence="14" id="KW-0325">Glycoprotein</keyword>
<dbReference type="EMBL" id="MDYN01000002">
    <property type="protein sequence ID" value="OQD89736.1"/>
    <property type="molecule type" value="Genomic_DNA"/>
</dbReference>
<dbReference type="PROSITE" id="PS00138">
    <property type="entry name" value="SUBTILASE_SER"/>
    <property type="match status" value="1"/>
</dbReference>
<keyword evidence="10 15" id="KW-0720">Serine protease</keyword>
<evidence type="ECO:0000256" key="14">
    <source>
        <dbReference type="ARBA" id="ARBA00023180"/>
    </source>
</evidence>
<dbReference type="GO" id="GO:0046872">
    <property type="term" value="F:metal ion binding"/>
    <property type="evidence" value="ECO:0007669"/>
    <property type="project" value="UniProtKB-UniRule"/>
</dbReference>
<dbReference type="InterPro" id="IPR000209">
    <property type="entry name" value="Peptidase_S8/S53_dom"/>
</dbReference>
<dbReference type="Pfam" id="PF00082">
    <property type="entry name" value="Peptidase_S8"/>
    <property type="match status" value="1"/>
</dbReference>
<evidence type="ECO:0000259" key="18">
    <source>
        <dbReference type="PROSITE" id="PS51695"/>
    </source>
</evidence>
<feature type="binding site" evidence="15">
    <location>
        <position position="544"/>
    </location>
    <ligand>
        <name>Ca(2+)</name>
        <dbReference type="ChEBI" id="CHEBI:29108"/>
    </ligand>
</feature>
<dbReference type="InterPro" id="IPR015366">
    <property type="entry name" value="S53_propep"/>
</dbReference>
<name>A0A1V6QLF0_9EURO</name>
<dbReference type="SMART" id="SM00944">
    <property type="entry name" value="Pro-kuma_activ"/>
    <property type="match status" value="1"/>
</dbReference>
<evidence type="ECO:0000313" key="20">
    <source>
        <dbReference type="Proteomes" id="UP000191672"/>
    </source>
</evidence>
<keyword evidence="7 15" id="KW-0479">Metal-binding</keyword>
<dbReference type="GO" id="GO:0005576">
    <property type="term" value="C:extracellular region"/>
    <property type="evidence" value="ECO:0007669"/>
    <property type="project" value="UniProtKB-SubCell"/>
</dbReference>
<dbReference type="InterPro" id="IPR023828">
    <property type="entry name" value="Peptidase_S8_Ser-AS"/>
</dbReference>
<organism evidence="19 20">
    <name type="scientific">Penicillium antarcticum</name>
    <dbReference type="NCBI Taxonomy" id="416450"/>
    <lineage>
        <taxon>Eukaryota</taxon>
        <taxon>Fungi</taxon>
        <taxon>Dikarya</taxon>
        <taxon>Ascomycota</taxon>
        <taxon>Pezizomycotina</taxon>
        <taxon>Eurotiomycetes</taxon>
        <taxon>Eurotiomycetidae</taxon>
        <taxon>Eurotiales</taxon>
        <taxon>Aspergillaceae</taxon>
        <taxon>Penicillium</taxon>
    </lineage>
</organism>
<keyword evidence="12" id="KW-0843">Virulence</keyword>
<reference evidence="20" key="1">
    <citation type="journal article" date="2017" name="Nat. Microbiol.">
        <title>Global analysis of biosynthetic gene clusters reveals vast potential of secondary metabolite production in Penicillium species.</title>
        <authorList>
            <person name="Nielsen J.C."/>
            <person name="Grijseels S."/>
            <person name="Prigent S."/>
            <person name="Ji B."/>
            <person name="Dainat J."/>
            <person name="Nielsen K.F."/>
            <person name="Frisvad J.C."/>
            <person name="Workman M."/>
            <person name="Nielsen J."/>
        </authorList>
    </citation>
    <scope>NUCLEOTIDE SEQUENCE [LARGE SCALE GENOMIC DNA]</scope>
    <source>
        <strain evidence="20">IBT 31811</strain>
    </source>
</reference>
<dbReference type="PANTHER" id="PTHR14218">
    <property type="entry name" value="PROTEASE S8 TRIPEPTIDYL PEPTIDASE I CLN2"/>
    <property type="match status" value="1"/>
</dbReference>
<evidence type="ECO:0000256" key="15">
    <source>
        <dbReference type="PROSITE-ProRule" id="PRU01032"/>
    </source>
</evidence>
<dbReference type="CDD" id="cd04056">
    <property type="entry name" value="Peptidases_S53"/>
    <property type="match status" value="1"/>
</dbReference>
<dbReference type="Proteomes" id="UP000191672">
    <property type="component" value="Unassembled WGS sequence"/>
</dbReference>
<proteinExistence type="predicted"/>
<feature type="compositionally biased region" description="Low complexity" evidence="16">
    <location>
        <begin position="318"/>
        <end position="331"/>
    </location>
</feature>
<feature type="region of interest" description="Disordered" evidence="16">
    <location>
        <begin position="309"/>
        <end position="331"/>
    </location>
</feature>
<feature type="binding site" evidence="15">
    <location>
        <position position="545"/>
    </location>
    <ligand>
        <name>Ca(2+)</name>
        <dbReference type="ChEBI" id="CHEBI:29108"/>
    </ligand>
</feature>
<gene>
    <name evidence="19" type="ORF">PENANT_c002G09403</name>
</gene>
<evidence type="ECO:0000256" key="16">
    <source>
        <dbReference type="SAM" id="MobiDB-lite"/>
    </source>
</evidence>
<evidence type="ECO:0000256" key="4">
    <source>
        <dbReference type="ARBA" id="ARBA00012462"/>
    </source>
</evidence>
<dbReference type="CDD" id="cd11377">
    <property type="entry name" value="Pro-peptidase_S53"/>
    <property type="match status" value="1"/>
</dbReference>
<dbReference type="GO" id="GO:0008240">
    <property type="term" value="F:tripeptidyl-peptidase activity"/>
    <property type="evidence" value="ECO:0007669"/>
    <property type="project" value="UniProtKB-EC"/>
</dbReference>
<dbReference type="InterPro" id="IPR050819">
    <property type="entry name" value="Tripeptidyl-peptidase_I"/>
</dbReference>
<dbReference type="EC" id="3.4.14.10" evidence="4"/>
<dbReference type="SUPFAM" id="SSF52743">
    <property type="entry name" value="Subtilisin-like"/>
    <property type="match status" value="1"/>
</dbReference>
<evidence type="ECO:0000256" key="13">
    <source>
        <dbReference type="ARBA" id="ARBA00023145"/>
    </source>
</evidence>
<evidence type="ECO:0000256" key="11">
    <source>
        <dbReference type="ARBA" id="ARBA00022837"/>
    </source>
</evidence>
<evidence type="ECO:0000256" key="3">
    <source>
        <dbReference type="ARBA" id="ARBA00004239"/>
    </source>
</evidence>
<feature type="binding site" evidence="15">
    <location>
        <position position="579"/>
    </location>
    <ligand>
        <name>Ca(2+)</name>
        <dbReference type="ChEBI" id="CHEBI:29108"/>
    </ligand>
</feature>
<evidence type="ECO:0000256" key="2">
    <source>
        <dbReference type="ARBA" id="ARBA00002451"/>
    </source>
</evidence>
<keyword evidence="8 17" id="KW-0732">Signal</keyword>
<keyword evidence="6 15" id="KW-0645">Protease</keyword>
<dbReference type="InterPro" id="IPR036852">
    <property type="entry name" value="Peptidase_S8/S53_dom_sf"/>
</dbReference>
<keyword evidence="11 15" id="KW-0106">Calcium</keyword>
<protein>
    <recommendedName>
        <fullName evidence="4">tripeptidyl-peptidase II</fullName>
        <ecNumber evidence="4">3.4.14.10</ecNumber>
    </recommendedName>
</protein>
<comment type="function">
    <text evidence="2">Secreted tripeptidyl-peptidase which degrades proteins at acidic pHs and is involved in virulence.</text>
</comment>
<sequence length="598" mass="64534">MIARLWNRRALSLAVISLFASSAAADVFESLRAVPQGWRYSRTPRANQPLKLQIALAQGNAIGFEEAVMEMSTPDHPSYGKHFQTHEEMKRMLQPSAESAGSIREWLESAGITQIEQDADWMTFHTTVETANELLAANFQYYVSNAKHIERLRTLEYSVPDSLMSHVNMIQPTTRFGQIRANRNTLHSQAKETDEAFRMAAQSASPDCNSIITPQCLKDIYNIGNYSASKDNGNKIGFASYLEQYAQYSDLAMFEKNIATYAQGQNFSVVQFNGGGNVQGGSSDSSEANLDLQYIVGVSSPVPVTEFSTGGRGELVPDLDQPDPNDNNNEPYLDFLQSVLKLDNKDLPQVISTSYGEDEQSVPEKYARSVCNLYSQLGSRGVSVIFSSGDSGVGAACQTNDGRNATHFPPQFPASCPWVTSVGATTGISPEKAVYFSSGGFSDLWDRPKYQEEAVSSYLAGLGNTWSGLFNPNGRAFPDVAAQGQNYAIFEHGSLSSVDGTSASAPAFAGVIALLNDGRIKNNKAPLGFLNPWLYSTARAALNDIVDGGSTGCDGKSRFGGASNGGPSVPGASWNATKGWDPVSGLGTPNFGEMYKVA</sequence>
<evidence type="ECO:0000256" key="7">
    <source>
        <dbReference type="ARBA" id="ARBA00022723"/>
    </source>
</evidence>
<dbReference type="GO" id="GO:0004252">
    <property type="term" value="F:serine-type endopeptidase activity"/>
    <property type="evidence" value="ECO:0007669"/>
    <property type="project" value="UniProtKB-UniRule"/>
</dbReference>
<evidence type="ECO:0000256" key="1">
    <source>
        <dbReference type="ARBA" id="ARBA00001910"/>
    </source>
</evidence>
<dbReference type="GO" id="GO:0006508">
    <property type="term" value="P:proteolysis"/>
    <property type="evidence" value="ECO:0007669"/>
    <property type="project" value="UniProtKB-KW"/>
</dbReference>
<keyword evidence="5" id="KW-0964">Secreted</keyword>
<dbReference type="InterPro" id="IPR030400">
    <property type="entry name" value="Sedolisin_dom"/>
</dbReference>
<evidence type="ECO:0000256" key="17">
    <source>
        <dbReference type="SAM" id="SignalP"/>
    </source>
</evidence>
<dbReference type="Gene3D" id="3.40.50.200">
    <property type="entry name" value="Peptidase S8/S53 domain"/>
    <property type="match status" value="1"/>
</dbReference>
<evidence type="ECO:0000256" key="10">
    <source>
        <dbReference type="ARBA" id="ARBA00022825"/>
    </source>
</evidence>
<comment type="catalytic activity">
    <reaction evidence="1">
        <text>Release of an N-terminal tripeptide from a polypeptide.</text>
        <dbReference type="EC" id="3.4.14.10"/>
    </reaction>
</comment>
<evidence type="ECO:0000256" key="8">
    <source>
        <dbReference type="ARBA" id="ARBA00022729"/>
    </source>
</evidence>
<keyword evidence="9 15" id="KW-0378">Hydrolase</keyword>
<comment type="cofactor">
    <cofactor evidence="15">
        <name>Ca(2+)</name>
        <dbReference type="ChEBI" id="CHEBI:29108"/>
    </cofactor>
    <text evidence="15">Binds 1 Ca(2+) ion per subunit.</text>
</comment>
<feature type="domain" description="Peptidase S53" evidence="18">
    <location>
        <begin position="211"/>
        <end position="598"/>
    </location>
</feature>
<dbReference type="PROSITE" id="PS51695">
    <property type="entry name" value="SEDOLISIN"/>
    <property type="match status" value="1"/>
</dbReference>
<evidence type="ECO:0000256" key="9">
    <source>
        <dbReference type="ARBA" id="ARBA00022801"/>
    </source>
</evidence>
<comment type="subcellular location">
    <subcellularLocation>
        <location evidence="3">Secreted</location>
        <location evidence="3">Extracellular space</location>
    </subcellularLocation>
</comment>
<accession>A0A1V6QLF0</accession>
<dbReference type="OrthoDB" id="409122at2759"/>
<evidence type="ECO:0000256" key="5">
    <source>
        <dbReference type="ARBA" id="ARBA00022525"/>
    </source>
</evidence>
<dbReference type="SUPFAM" id="SSF54897">
    <property type="entry name" value="Protease propeptides/inhibitors"/>
    <property type="match status" value="1"/>
</dbReference>
<dbReference type="STRING" id="416450.A0A1V6QLF0"/>
<evidence type="ECO:0000256" key="6">
    <source>
        <dbReference type="ARBA" id="ARBA00022670"/>
    </source>
</evidence>
<comment type="caution">
    <text evidence="19">The sequence shown here is derived from an EMBL/GenBank/DDBJ whole genome shotgun (WGS) entry which is preliminary data.</text>
</comment>
<feature type="active site" description="Charge relay system" evidence="15">
    <location>
        <position position="291"/>
    </location>
</feature>
<dbReference type="PANTHER" id="PTHR14218:SF15">
    <property type="entry name" value="TRIPEPTIDYL-PEPTIDASE 1"/>
    <property type="match status" value="1"/>
</dbReference>
<feature type="binding site" evidence="15">
    <location>
        <position position="581"/>
    </location>
    <ligand>
        <name>Ca(2+)</name>
        <dbReference type="ChEBI" id="CHEBI:29108"/>
    </ligand>
</feature>
<keyword evidence="20" id="KW-1185">Reference proteome</keyword>
<evidence type="ECO:0000256" key="12">
    <source>
        <dbReference type="ARBA" id="ARBA00023026"/>
    </source>
</evidence>
<feature type="chain" id="PRO_5012190010" description="tripeptidyl-peptidase II" evidence="17">
    <location>
        <begin position="26"/>
        <end position="598"/>
    </location>
</feature>
<dbReference type="Pfam" id="PF09286">
    <property type="entry name" value="Pro-kuma_activ"/>
    <property type="match status" value="1"/>
</dbReference>
<dbReference type="AlphaFoldDB" id="A0A1V6QLF0"/>
<feature type="active site" description="Charge relay system" evidence="15">
    <location>
        <position position="287"/>
    </location>
</feature>
<evidence type="ECO:0000313" key="19">
    <source>
        <dbReference type="EMBL" id="OQD89736.1"/>
    </source>
</evidence>
<feature type="signal peptide" evidence="17">
    <location>
        <begin position="1"/>
        <end position="25"/>
    </location>
</feature>
<keyword evidence="13" id="KW-0865">Zymogen</keyword>
<feature type="active site" description="Charge relay system" evidence="15">
    <location>
        <position position="502"/>
    </location>
</feature>